<reference evidence="13" key="1">
    <citation type="submission" date="2021-02" db="EMBL/GenBank/DDBJ databases">
        <authorList>
            <person name="Nowell W R."/>
        </authorList>
    </citation>
    <scope>NUCLEOTIDE SEQUENCE</scope>
</reference>
<proteinExistence type="predicted"/>
<dbReference type="Pfam" id="PF00226">
    <property type="entry name" value="DnaJ"/>
    <property type="match status" value="1"/>
</dbReference>
<comment type="caution">
    <text evidence="13">The sequence shown here is derived from an EMBL/GenBank/DDBJ whole genome shotgun (WGS) entry which is preliminary data.</text>
</comment>
<name>A0A819WHR6_9BILA</name>
<dbReference type="EMBL" id="CAJOBH010001744">
    <property type="protein sequence ID" value="CAF3871020.1"/>
    <property type="molecule type" value="Genomic_DNA"/>
</dbReference>
<keyword evidence="5" id="KW-0449">Lipoprotein</keyword>
<evidence type="ECO:0000313" key="9">
    <source>
        <dbReference type="EMBL" id="CAF3828659.1"/>
    </source>
</evidence>
<keyword evidence="3" id="KW-0564">Palmitate</keyword>
<sequence length="177" mass="19879">MNEDYYSILGVSRTATDEEIKHSYRKLALQLHPDKNNDPEATARFQAIGKAYKTLGDPKLRSTYDFLGSRAADMIEQYEDYPGTMNEMSTCKKILFGLIFCFTGFCFGCFCCCCCGCVCCCNFCCNRCCGKNKNSTVTASLDEEEEKNNTNDQSNHSKSSSSIHQQPKNIASNSEKY</sequence>
<dbReference type="EMBL" id="CAJOBG010003950">
    <property type="protein sequence ID" value="CAF4088369.1"/>
    <property type="molecule type" value="Genomic_DNA"/>
</dbReference>
<feature type="transmembrane region" description="Helical" evidence="7">
    <location>
        <begin position="94"/>
        <end position="125"/>
    </location>
</feature>
<evidence type="ECO:0000313" key="12">
    <source>
        <dbReference type="EMBL" id="CAF4088369.1"/>
    </source>
</evidence>
<keyword evidence="7" id="KW-1133">Transmembrane helix</keyword>
<dbReference type="Proteomes" id="UP000663866">
    <property type="component" value="Unassembled WGS sequence"/>
</dbReference>
<dbReference type="PROSITE" id="PS50076">
    <property type="entry name" value="DNAJ_2"/>
    <property type="match status" value="1"/>
</dbReference>
<evidence type="ECO:0000256" key="4">
    <source>
        <dbReference type="ARBA" id="ARBA00023186"/>
    </source>
</evidence>
<feature type="region of interest" description="Disordered" evidence="6">
    <location>
        <begin position="141"/>
        <end position="177"/>
    </location>
</feature>
<evidence type="ECO:0000313" key="13">
    <source>
        <dbReference type="EMBL" id="CAF4122445.1"/>
    </source>
</evidence>
<evidence type="ECO:0000256" key="6">
    <source>
        <dbReference type="SAM" id="MobiDB-lite"/>
    </source>
</evidence>
<organism evidence="13 14">
    <name type="scientific">Rotaria magnacalcarata</name>
    <dbReference type="NCBI Taxonomy" id="392030"/>
    <lineage>
        <taxon>Eukaryota</taxon>
        <taxon>Metazoa</taxon>
        <taxon>Spiralia</taxon>
        <taxon>Gnathifera</taxon>
        <taxon>Rotifera</taxon>
        <taxon>Eurotatoria</taxon>
        <taxon>Bdelloidea</taxon>
        <taxon>Philodinida</taxon>
        <taxon>Philodinidae</taxon>
        <taxon>Rotaria</taxon>
    </lineage>
</organism>
<evidence type="ECO:0000313" key="14">
    <source>
        <dbReference type="Proteomes" id="UP000663842"/>
    </source>
</evidence>
<evidence type="ECO:0000313" key="10">
    <source>
        <dbReference type="EMBL" id="CAF3871020.1"/>
    </source>
</evidence>
<dbReference type="PANTHER" id="PTHR44027">
    <property type="entry name" value="DNAJ HOMOLOG SUBFAMILY C MEMBER 5 HOMOLOG"/>
    <property type="match status" value="1"/>
</dbReference>
<dbReference type="Proteomes" id="UP000681720">
    <property type="component" value="Unassembled WGS sequence"/>
</dbReference>
<keyword evidence="7" id="KW-0812">Transmembrane</keyword>
<dbReference type="Proteomes" id="UP000663842">
    <property type="component" value="Unassembled WGS sequence"/>
</dbReference>
<dbReference type="SUPFAM" id="SSF46565">
    <property type="entry name" value="Chaperone J-domain"/>
    <property type="match status" value="1"/>
</dbReference>
<keyword evidence="15" id="KW-1185">Reference proteome</keyword>
<dbReference type="AlphaFoldDB" id="A0A819WHR6"/>
<evidence type="ECO:0000256" key="5">
    <source>
        <dbReference type="ARBA" id="ARBA00023288"/>
    </source>
</evidence>
<dbReference type="PRINTS" id="PR00625">
    <property type="entry name" value="JDOMAIN"/>
</dbReference>
<dbReference type="EMBL" id="CAJOBF010004065">
    <property type="protein sequence ID" value="CAF4122445.1"/>
    <property type="molecule type" value="Genomic_DNA"/>
</dbReference>
<gene>
    <name evidence="10" type="ORF">BYL167_LOCUS6917</name>
    <name evidence="9" type="ORF">GIL414_LOCUS2662</name>
    <name evidence="12" type="ORF">OVN521_LOCUS20210</name>
    <name evidence="11" type="ORF">SMN809_LOCUS5370</name>
    <name evidence="13" type="ORF">UXM345_LOCUS23486</name>
</gene>
<keyword evidence="4" id="KW-0143">Chaperone</keyword>
<evidence type="ECO:0000313" key="11">
    <source>
        <dbReference type="EMBL" id="CAF3876309.1"/>
    </source>
</evidence>
<evidence type="ECO:0000256" key="3">
    <source>
        <dbReference type="ARBA" id="ARBA00023139"/>
    </source>
</evidence>
<dbReference type="EMBL" id="CAJOBI010001344">
    <property type="protein sequence ID" value="CAF3876309.1"/>
    <property type="molecule type" value="Genomic_DNA"/>
</dbReference>
<accession>A0A819WHR6</accession>
<dbReference type="Proteomes" id="UP000676336">
    <property type="component" value="Unassembled WGS sequence"/>
</dbReference>
<evidence type="ECO:0000313" key="15">
    <source>
        <dbReference type="Proteomes" id="UP000663866"/>
    </source>
</evidence>
<protein>
    <recommendedName>
        <fullName evidence="8">J domain-containing protein</fullName>
    </recommendedName>
</protein>
<dbReference type="PANTHER" id="PTHR44027:SF7">
    <property type="entry name" value="DNAJ HOMOLOG SUBFAMILY C MEMBER 5 HOMOLOG"/>
    <property type="match status" value="1"/>
</dbReference>
<dbReference type="CDD" id="cd06257">
    <property type="entry name" value="DnaJ"/>
    <property type="match status" value="1"/>
</dbReference>
<feature type="domain" description="J" evidence="8">
    <location>
        <begin position="4"/>
        <end position="68"/>
    </location>
</feature>
<dbReference type="GO" id="GO:0005737">
    <property type="term" value="C:cytoplasm"/>
    <property type="evidence" value="ECO:0007669"/>
    <property type="project" value="UniProtKB-ARBA"/>
</dbReference>
<dbReference type="InterPro" id="IPR051434">
    <property type="entry name" value="DnaJ_C_subfamily_member5"/>
</dbReference>
<dbReference type="InterPro" id="IPR001623">
    <property type="entry name" value="DnaJ_domain"/>
</dbReference>
<evidence type="ECO:0000256" key="1">
    <source>
        <dbReference type="ARBA" id="ARBA00004635"/>
    </source>
</evidence>
<dbReference type="SMART" id="SM00271">
    <property type="entry name" value="DnaJ"/>
    <property type="match status" value="1"/>
</dbReference>
<dbReference type="EMBL" id="CAJOBJ010000527">
    <property type="protein sequence ID" value="CAF3828659.1"/>
    <property type="molecule type" value="Genomic_DNA"/>
</dbReference>
<evidence type="ECO:0000256" key="7">
    <source>
        <dbReference type="SAM" id="Phobius"/>
    </source>
</evidence>
<evidence type="ECO:0000256" key="2">
    <source>
        <dbReference type="ARBA" id="ARBA00023136"/>
    </source>
</evidence>
<keyword evidence="2 7" id="KW-0472">Membrane</keyword>
<feature type="compositionally biased region" description="Polar residues" evidence="6">
    <location>
        <begin position="163"/>
        <end position="177"/>
    </location>
</feature>
<dbReference type="GO" id="GO:0016020">
    <property type="term" value="C:membrane"/>
    <property type="evidence" value="ECO:0007669"/>
    <property type="project" value="UniProtKB-SubCell"/>
</dbReference>
<comment type="subcellular location">
    <subcellularLocation>
        <location evidence="1">Membrane</location>
        <topology evidence="1">Lipid-anchor</topology>
    </subcellularLocation>
</comment>
<dbReference type="Proteomes" id="UP000681967">
    <property type="component" value="Unassembled WGS sequence"/>
</dbReference>
<evidence type="ECO:0000259" key="8">
    <source>
        <dbReference type="PROSITE" id="PS50076"/>
    </source>
</evidence>
<dbReference type="Gene3D" id="1.10.287.110">
    <property type="entry name" value="DnaJ domain"/>
    <property type="match status" value="1"/>
</dbReference>
<dbReference type="InterPro" id="IPR036869">
    <property type="entry name" value="J_dom_sf"/>
</dbReference>